<evidence type="ECO:0000256" key="1">
    <source>
        <dbReference type="SAM" id="SignalP"/>
    </source>
</evidence>
<gene>
    <name evidence="2" type="ORF">CG716_08000</name>
</gene>
<reference evidence="2 3" key="1">
    <citation type="submission" date="2017-07" db="EMBL/GenBank/DDBJ databases">
        <title>The new phylogeny of genus Mycobacterium.</title>
        <authorList>
            <person name="Tortoli E."/>
            <person name="Trovato A."/>
            <person name="Cirillo D.M."/>
        </authorList>
    </citation>
    <scope>NUCLEOTIDE SEQUENCE [LARGE SCALE GENOMIC DNA]</scope>
    <source>
        <strain evidence="2 3">ATCC 33027</strain>
    </source>
</reference>
<evidence type="ECO:0000313" key="2">
    <source>
        <dbReference type="EMBL" id="OYN80785.1"/>
    </source>
</evidence>
<dbReference type="AlphaFoldDB" id="A0A255DU45"/>
<comment type="caution">
    <text evidence="2">The sequence shown here is derived from an EMBL/GenBank/DDBJ whole genome shotgun (WGS) entry which is preliminary data.</text>
</comment>
<keyword evidence="3" id="KW-1185">Reference proteome</keyword>
<evidence type="ECO:0000313" key="3">
    <source>
        <dbReference type="Proteomes" id="UP000216063"/>
    </source>
</evidence>
<organism evidence="2 3">
    <name type="scientific">Mycolicibacterium sphagni</name>
    <dbReference type="NCBI Taxonomy" id="1786"/>
    <lineage>
        <taxon>Bacteria</taxon>
        <taxon>Bacillati</taxon>
        <taxon>Actinomycetota</taxon>
        <taxon>Actinomycetes</taxon>
        <taxon>Mycobacteriales</taxon>
        <taxon>Mycobacteriaceae</taxon>
        <taxon>Mycolicibacterium</taxon>
    </lineage>
</organism>
<name>A0A255DU45_9MYCO</name>
<feature type="chain" id="PRO_5012535884" evidence="1">
    <location>
        <begin position="38"/>
        <end position="80"/>
    </location>
</feature>
<sequence>MIIMTTIKNRLAGLLAAPVIAAAVLGSALTLAGPASATVGTNNSSGGDSYGVHPNTEIVVTPDIYAHPAPFYTPWATWLN</sequence>
<feature type="signal peptide" evidence="1">
    <location>
        <begin position="1"/>
        <end position="37"/>
    </location>
</feature>
<protein>
    <submittedName>
        <fullName evidence="2">Uncharacterized protein</fullName>
    </submittedName>
</protein>
<proteinExistence type="predicted"/>
<dbReference type="Proteomes" id="UP000216063">
    <property type="component" value="Unassembled WGS sequence"/>
</dbReference>
<accession>A0A255DU45</accession>
<dbReference type="EMBL" id="NOZR01000005">
    <property type="protein sequence ID" value="OYN80785.1"/>
    <property type="molecule type" value="Genomic_DNA"/>
</dbReference>
<keyword evidence="1" id="KW-0732">Signal</keyword>